<evidence type="ECO:0000256" key="2">
    <source>
        <dbReference type="ARBA" id="ARBA00022729"/>
    </source>
</evidence>
<evidence type="ECO:0008006" key="8">
    <source>
        <dbReference type="Google" id="ProtNLM"/>
    </source>
</evidence>
<dbReference type="Proteomes" id="UP001152485">
    <property type="component" value="Unassembled WGS sequence"/>
</dbReference>
<dbReference type="GO" id="GO:0005506">
    <property type="term" value="F:iron ion binding"/>
    <property type="evidence" value="ECO:0007669"/>
    <property type="project" value="InterPro"/>
</dbReference>
<evidence type="ECO:0000313" key="7">
    <source>
        <dbReference type="Proteomes" id="UP001152485"/>
    </source>
</evidence>
<dbReference type="SUPFAM" id="SSF47175">
    <property type="entry name" value="Cytochromes"/>
    <property type="match status" value="1"/>
</dbReference>
<keyword evidence="2 3" id="KW-0732">Signal</keyword>
<organism evidence="4 6">
    <name type="scientific">Pseudoalteromonas holothuriae</name>
    <dbReference type="NCBI Taxonomy" id="2963714"/>
    <lineage>
        <taxon>Bacteria</taxon>
        <taxon>Pseudomonadati</taxon>
        <taxon>Pseudomonadota</taxon>
        <taxon>Gammaproteobacteria</taxon>
        <taxon>Alteromonadales</taxon>
        <taxon>Pseudoalteromonadaceae</taxon>
        <taxon>Pseudoalteromonas</taxon>
    </lineage>
</organism>
<dbReference type="Gene3D" id="1.20.120.10">
    <property type="entry name" value="Cytochrome c/b562"/>
    <property type="match status" value="1"/>
</dbReference>
<dbReference type="EMBL" id="CAMAPC010000013">
    <property type="protein sequence ID" value="CAH9062495.1"/>
    <property type="molecule type" value="Genomic_DNA"/>
</dbReference>
<gene>
    <name evidence="4" type="ORF">PSECIP111854_03024</name>
    <name evidence="5" type="ORF">PSECIP111951_03647</name>
</gene>
<dbReference type="GO" id="GO:0042597">
    <property type="term" value="C:periplasmic space"/>
    <property type="evidence" value="ECO:0007669"/>
    <property type="project" value="InterPro"/>
</dbReference>
<dbReference type="RefSeq" id="WP_261594948.1">
    <property type="nucleotide sequence ID" value="NZ_CAMAPC010000013.1"/>
</dbReference>
<comment type="similarity">
    <text evidence="1">Belongs to the cytochrome b562 family.</text>
</comment>
<reference evidence="4 7" key="1">
    <citation type="submission" date="2022-07" db="EMBL/GenBank/DDBJ databases">
        <authorList>
            <person name="Criscuolo A."/>
        </authorList>
    </citation>
    <scope>NUCLEOTIDE SEQUENCE</scope>
    <source>
        <strain evidence="7">CIP 111951</strain>
        <strain evidence="4">CIP111854</strain>
        <strain evidence="5">CIP111951</strain>
    </source>
</reference>
<dbReference type="InterPro" id="IPR010980">
    <property type="entry name" value="Cyt_c/b562"/>
</dbReference>
<dbReference type="GO" id="GO:0020037">
    <property type="term" value="F:heme binding"/>
    <property type="evidence" value="ECO:0007669"/>
    <property type="project" value="InterPro"/>
</dbReference>
<evidence type="ECO:0000256" key="1">
    <source>
        <dbReference type="ARBA" id="ARBA00005523"/>
    </source>
</evidence>
<dbReference type="AlphaFoldDB" id="A0A9W4W5W4"/>
<proteinExistence type="inferred from homology"/>
<evidence type="ECO:0000313" key="4">
    <source>
        <dbReference type="EMBL" id="CAH9062495.1"/>
    </source>
</evidence>
<dbReference type="GO" id="GO:0009055">
    <property type="term" value="F:electron transfer activity"/>
    <property type="evidence" value="ECO:0007669"/>
    <property type="project" value="InterPro"/>
</dbReference>
<protein>
    <recommendedName>
        <fullName evidence="8">Soluble cytochrome b562</fullName>
    </recommendedName>
</protein>
<evidence type="ECO:0000313" key="5">
    <source>
        <dbReference type="EMBL" id="CAH9066800.1"/>
    </source>
</evidence>
<comment type="caution">
    <text evidence="4">The sequence shown here is derived from an EMBL/GenBank/DDBJ whole genome shotgun (WGS) entry which is preliminary data.</text>
</comment>
<dbReference type="InterPro" id="IPR009155">
    <property type="entry name" value="Cyt_b562"/>
</dbReference>
<feature type="signal peptide" evidence="3">
    <location>
        <begin position="1"/>
        <end position="18"/>
    </location>
</feature>
<evidence type="ECO:0000256" key="3">
    <source>
        <dbReference type="SAM" id="SignalP"/>
    </source>
</evidence>
<dbReference type="GO" id="GO:0022900">
    <property type="term" value="P:electron transport chain"/>
    <property type="evidence" value="ECO:0007669"/>
    <property type="project" value="InterPro"/>
</dbReference>
<dbReference type="Proteomes" id="UP001152467">
    <property type="component" value="Unassembled WGS sequence"/>
</dbReference>
<name>A0A9W4W5W4_9GAMM</name>
<dbReference type="EMBL" id="CAMAPD010000023">
    <property type="protein sequence ID" value="CAH9066800.1"/>
    <property type="molecule type" value="Genomic_DNA"/>
</dbReference>
<accession>A0A9W4W5W4</accession>
<dbReference type="Pfam" id="PF07361">
    <property type="entry name" value="Cytochrom_B562"/>
    <property type="match status" value="1"/>
</dbReference>
<sequence length="130" mass="14855">MYNFLLLVLLSLSTQLFAQQSSKLEVTMKNMGHAYKQAMKSESQQQLLSSIKLLTDHLLVSKQHQFNAQLHDKSQAGLDKVLRIVNDSKLLANEGKLADAKTKLLEVDKLRKQYHKLHEPPSIWDLLFGN</sequence>
<evidence type="ECO:0000313" key="6">
    <source>
        <dbReference type="Proteomes" id="UP001152467"/>
    </source>
</evidence>
<feature type="chain" id="PRO_5040811381" description="Soluble cytochrome b562" evidence="3">
    <location>
        <begin position="19"/>
        <end position="130"/>
    </location>
</feature>
<keyword evidence="6" id="KW-1185">Reference proteome</keyword>